<dbReference type="PANTHER" id="PTHR13018:SF5">
    <property type="entry name" value="RE44586P"/>
    <property type="match status" value="1"/>
</dbReference>
<dbReference type="GO" id="GO:0005886">
    <property type="term" value="C:plasma membrane"/>
    <property type="evidence" value="ECO:0007669"/>
    <property type="project" value="TreeGrafter"/>
</dbReference>
<evidence type="ECO:0000259" key="9">
    <source>
        <dbReference type="Pfam" id="PF02714"/>
    </source>
</evidence>
<evidence type="ECO:0000256" key="2">
    <source>
        <dbReference type="ARBA" id="ARBA00007779"/>
    </source>
</evidence>
<evidence type="ECO:0000259" key="10">
    <source>
        <dbReference type="Pfam" id="PF13967"/>
    </source>
</evidence>
<feature type="compositionally biased region" description="Basic and acidic residues" evidence="7">
    <location>
        <begin position="892"/>
        <end position="902"/>
    </location>
</feature>
<evidence type="ECO:0000259" key="11">
    <source>
        <dbReference type="Pfam" id="PF14703"/>
    </source>
</evidence>
<comment type="similarity">
    <text evidence="2">Belongs to the CSC1 (TC 1.A.17) family.</text>
</comment>
<name>A0A1X6PGI5_PORUM</name>
<dbReference type="InterPro" id="IPR032880">
    <property type="entry name" value="CSC1/OSCA1-like_N"/>
</dbReference>
<evidence type="ECO:0000256" key="7">
    <source>
        <dbReference type="SAM" id="MobiDB-lite"/>
    </source>
</evidence>
<sequence>MATPIPTIDATPTPVPGGNVTVSATLNNKNQTGLIISLVIGFAVLGLSLVLFDLLRRVLPAVYYWRNVYTGYTEVARDDDGRPLPSEPVPPGWPLSPIWKAMRMSSSDIQEKYGLDAVMHLRFLRNRCRIFGILFFFTSIVLFPIYSQGPNRNLDPEDPKHVVGILVVSMSNLADDDFRLWFTLVADMIILGVLLVFMYRDMSTFVAKRRMYLASCMPANYTLLVRDMPVEMCASPTAVRAYWERFFPDTVAAVIIVRDDALYTLYKRRYLQAVTQREVAEWRWVHKNGRAAEARPQFKYAGTVAQRVDAIAYWRAESARLAALIVELQGSVGDELAPCTRAAFVIFHERRSAALAAQAFLSHVASEHVVSHAPEPAAVNWPKLAKVAWRSPVRKIITLVFVSVLCAFWAVIVTGIRALSDLQALAEQLGEYAAFGWLKDLVDADETLTSLLQGTLPPLLLFIVLKLIPVFIRLFVAQERIHGKHLVEAKIQNLYTIFLIVASFFTVVISGSIVAQLPEFIENPNNILTLLAKTVPQQGVFLSNYVLVNAFLGFSILLWNPARLFVRGWLKMFAKTPRQHRNANAIFGWYPYFKLYPISSIIALVAIVYSTLLPLISLFAVIFFVIAYTVAQTTIVYQFHPLFESGGHTYRGAWIALLYAIFLKQFVMTGVFSLFKAQTQAIIEGCSILLTMYFTFWCLKRFRGVAKHGSLAETLATTRPTSAYASTTLSVAATPSASPDSSYLSRPVLRARVGPPPPPIIYPSISLSPPPEPELVPSGDVLPRHFIGLYVPPGFRPLEPLTNLSGVEVSPQDDPGDAGTAKAVAEAVALSAAKDTKALAKRGYAYVWRPHGEADFEDELADASVGATPGYFAKDEAHQGVQSSSSEEPDVGDDRRGGTEAL</sequence>
<feature type="transmembrane region" description="Helical" evidence="8">
    <location>
        <begin position="178"/>
        <end position="199"/>
    </location>
</feature>
<evidence type="ECO:0008006" key="14">
    <source>
        <dbReference type="Google" id="ProtNLM"/>
    </source>
</evidence>
<keyword evidence="5 8" id="KW-1133">Transmembrane helix</keyword>
<feature type="region of interest" description="Disordered" evidence="7">
    <location>
        <begin position="871"/>
        <end position="902"/>
    </location>
</feature>
<evidence type="ECO:0000256" key="5">
    <source>
        <dbReference type="ARBA" id="ARBA00022989"/>
    </source>
</evidence>
<feature type="domain" description="CSC1/OSCA1-like cytosolic" evidence="11">
    <location>
        <begin position="221"/>
        <end position="382"/>
    </location>
</feature>
<dbReference type="AlphaFoldDB" id="A0A1X6PGI5"/>
<evidence type="ECO:0000256" key="8">
    <source>
        <dbReference type="SAM" id="Phobius"/>
    </source>
</evidence>
<gene>
    <name evidence="12" type="ORF">BU14_0066s0025</name>
</gene>
<dbReference type="OrthoDB" id="1689567at2759"/>
<dbReference type="GO" id="GO:0005227">
    <property type="term" value="F:calcium-activated cation channel activity"/>
    <property type="evidence" value="ECO:0007669"/>
    <property type="project" value="InterPro"/>
</dbReference>
<evidence type="ECO:0000313" key="12">
    <source>
        <dbReference type="EMBL" id="OSX79972.1"/>
    </source>
</evidence>
<reference evidence="12 13" key="1">
    <citation type="submission" date="2017-03" db="EMBL/GenBank/DDBJ databases">
        <title>WGS assembly of Porphyra umbilicalis.</title>
        <authorList>
            <person name="Brawley S.H."/>
            <person name="Blouin N.A."/>
            <person name="Ficko-Blean E."/>
            <person name="Wheeler G.L."/>
            <person name="Lohr M."/>
            <person name="Goodson H.V."/>
            <person name="Jenkins J.W."/>
            <person name="Blaby-Haas C.E."/>
            <person name="Helliwell K.E."/>
            <person name="Chan C."/>
            <person name="Marriage T."/>
            <person name="Bhattacharya D."/>
            <person name="Klein A.S."/>
            <person name="Badis Y."/>
            <person name="Brodie J."/>
            <person name="Cao Y."/>
            <person name="Collen J."/>
            <person name="Dittami S.M."/>
            <person name="Gachon C.M."/>
            <person name="Green B.R."/>
            <person name="Karpowicz S."/>
            <person name="Kim J.W."/>
            <person name="Kudahl U."/>
            <person name="Lin S."/>
            <person name="Michel G."/>
            <person name="Mittag M."/>
            <person name="Olson B.J."/>
            <person name="Pangilinan J."/>
            <person name="Peng Y."/>
            <person name="Qiu H."/>
            <person name="Shu S."/>
            <person name="Singer J.T."/>
            <person name="Smith A.G."/>
            <person name="Sprecher B.N."/>
            <person name="Wagner V."/>
            <person name="Wang W."/>
            <person name="Wang Z.-Y."/>
            <person name="Yan J."/>
            <person name="Yarish C."/>
            <person name="Zoeuner-Riek S."/>
            <person name="Zhuang Y."/>
            <person name="Zou Y."/>
            <person name="Lindquist E.A."/>
            <person name="Grimwood J."/>
            <person name="Barry K."/>
            <person name="Rokhsar D.S."/>
            <person name="Schmutz J."/>
            <person name="Stiller J.W."/>
            <person name="Grossman A.R."/>
            <person name="Prochnik S.E."/>
        </authorList>
    </citation>
    <scope>NUCLEOTIDE SEQUENCE [LARGE SCALE GENOMIC DNA]</scope>
    <source>
        <strain evidence="12">4086291</strain>
    </source>
</reference>
<evidence type="ECO:0000256" key="6">
    <source>
        <dbReference type="ARBA" id="ARBA00023136"/>
    </source>
</evidence>
<comment type="subcellular location">
    <subcellularLocation>
        <location evidence="1">Membrane</location>
        <topology evidence="1">Multi-pass membrane protein</topology>
    </subcellularLocation>
</comment>
<dbReference type="EMBL" id="KV918783">
    <property type="protein sequence ID" value="OSX79972.1"/>
    <property type="molecule type" value="Genomic_DNA"/>
</dbReference>
<protein>
    <recommendedName>
        <fullName evidence="14">CSC1/OSCA1-like 7TM region domain-containing protein</fullName>
    </recommendedName>
</protein>
<feature type="transmembrane region" description="Helical" evidence="8">
    <location>
        <begin position="681"/>
        <end position="699"/>
    </location>
</feature>
<proteinExistence type="inferred from homology"/>
<keyword evidence="6 8" id="KW-0472">Membrane</keyword>
<keyword evidence="4 8" id="KW-0812">Transmembrane</keyword>
<feature type="transmembrane region" description="Helical" evidence="8">
    <location>
        <begin position="34"/>
        <end position="55"/>
    </location>
</feature>
<dbReference type="InterPro" id="IPR045122">
    <property type="entry name" value="Csc1-like"/>
</dbReference>
<feature type="transmembrane region" description="Helical" evidence="8">
    <location>
        <begin position="545"/>
        <end position="566"/>
    </location>
</feature>
<feature type="transmembrane region" description="Helical" evidence="8">
    <location>
        <begin position="587"/>
        <end position="609"/>
    </location>
</feature>
<evidence type="ECO:0000256" key="4">
    <source>
        <dbReference type="ARBA" id="ARBA00022692"/>
    </source>
</evidence>
<feature type="transmembrane region" description="Helical" evidence="8">
    <location>
        <begin position="128"/>
        <end position="146"/>
    </location>
</feature>
<accession>A0A1X6PGI5</accession>
<evidence type="ECO:0000256" key="3">
    <source>
        <dbReference type="ARBA" id="ARBA00022448"/>
    </source>
</evidence>
<feature type="transmembrane region" description="Helical" evidence="8">
    <location>
        <begin position="396"/>
        <end position="419"/>
    </location>
</feature>
<dbReference type="Pfam" id="PF14703">
    <property type="entry name" value="PHM7_cyt"/>
    <property type="match status" value="1"/>
</dbReference>
<evidence type="ECO:0000313" key="13">
    <source>
        <dbReference type="Proteomes" id="UP000218209"/>
    </source>
</evidence>
<feature type="transmembrane region" description="Helical" evidence="8">
    <location>
        <begin position="615"/>
        <end position="640"/>
    </location>
</feature>
<dbReference type="InterPro" id="IPR027815">
    <property type="entry name" value="CSC1/OSCA1-like_cyt"/>
</dbReference>
<dbReference type="Pfam" id="PF13967">
    <property type="entry name" value="RSN1_TM"/>
    <property type="match status" value="1"/>
</dbReference>
<dbReference type="Proteomes" id="UP000218209">
    <property type="component" value="Unassembled WGS sequence"/>
</dbReference>
<organism evidence="12 13">
    <name type="scientific">Porphyra umbilicalis</name>
    <name type="common">Purple laver</name>
    <name type="synonym">Red alga</name>
    <dbReference type="NCBI Taxonomy" id="2786"/>
    <lineage>
        <taxon>Eukaryota</taxon>
        <taxon>Rhodophyta</taxon>
        <taxon>Bangiophyceae</taxon>
        <taxon>Bangiales</taxon>
        <taxon>Bangiaceae</taxon>
        <taxon>Porphyra</taxon>
    </lineage>
</organism>
<dbReference type="Pfam" id="PF02714">
    <property type="entry name" value="RSN1_7TM"/>
    <property type="match status" value="1"/>
</dbReference>
<feature type="domain" description="CSC1/OSCA1-like 7TM region" evidence="9">
    <location>
        <begin position="394"/>
        <end position="672"/>
    </location>
</feature>
<feature type="domain" description="CSC1/OSCA1-like N-terminal transmembrane" evidence="10">
    <location>
        <begin position="34"/>
        <end position="200"/>
    </location>
</feature>
<feature type="transmembrane region" description="Helical" evidence="8">
    <location>
        <begin position="456"/>
        <end position="476"/>
    </location>
</feature>
<feature type="transmembrane region" description="Helical" evidence="8">
    <location>
        <begin position="652"/>
        <end position="675"/>
    </location>
</feature>
<keyword evidence="3" id="KW-0813">Transport</keyword>
<dbReference type="PANTHER" id="PTHR13018">
    <property type="entry name" value="PROBABLE MEMBRANE PROTEIN DUF221-RELATED"/>
    <property type="match status" value="1"/>
</dbReference>
<keyword evidence="13" id="KW-1185">Reference proteome</keyword>
<evidence type="ECO:0000256" key="1">
    <source>
        <dbReference type="ARBA" id="ARBA00004141"/>
    </source>
</evidence>
<dbReference type="InterPro" id="IPR003864">
    <property type="entry name" value="CSC1/OSCA1-like_7TM"/>
</dbReference>
<feature type="transmembrane region" description="Helical" evidence="8">
    <location>
        <begin position="497"/>
        <end position="517"/>
    </location>
</feature>